<dbReference type="SUPFAM" id="SSF56300">
    <property type="entry name" value="Metallo-dependent phosphatases"/>
    <property type="match status" value="1"/>
</dbReference>
<protein>
    <recommendedName>
        <fullName evidence="2">Calcineurin-like phosphoesterase domain-containing protein</fullName>
    </recommendedName>
</protein>
<sequence>ANNIKIFNEPTILTLGDPAINFFFIPYILNKPMGEIIASFKDTLPEPWLLIGHGDYLSGMRDINTYESGIYMPLSRTDIEYYEPVKVILGHIHKKTDIGKVHYSGSPCGMDINETGKKSFLILDLNSLDISEKMIETDYIFFSETLIALPTSNEFDYIKNRITDLINKWNLSKDEIPKTRIRLRVKGYTSDRKKLESAIKEKLKLFTFYNDEEPD</sequence>
<reference evidence="1" key="1">
    <citation type="journal article" date="2014" name="Front. Microbiol.">
        <title>High frequency of phylogenetically diverse reductive dehalogenase-homologous genes in deep subseafloor sedimentary metagenomes.</title>
        <authorList>
            <person name="Kawai M."/>
            <person name="Futagami T."/>
            <person name="Toyoda A."/>
            <person name="Takaki Y."/>
            <person name="Nishi S."/>
            <person name="Hori S."/>
            <person name="Arai W."/>
            <person name="Tsubouchi T."/>
            <person name="Morono Y."/>
            <person name="Uchiyama I."/>
            <person name="Ito T."/>
            <person name="Fujiyama A."/>
            <person name="Inagaki F."/>
            <person name="Takami H."/>
        </authorList>
    </citation>
    <scope>NUCLEOTIDE SEQUENCE</scope>
    <source>
        <strain evidence="1">Expedition CK06-06</strain>
    </source>
</reference>
<dbReference type="AlphaFoldDB" id="X1AEZ8"/>
<feature type="non-terminal residue" evidence="1">
    <location>
        <position position="215"/>
    </location>
</feature>
<accession>X1AEZ8</accession>
<gene>
    <name evidence="1" type="ORF">S01H4_27890</name>
</gene>
<dbReference type="PANTHER" id="PTHR30337">
    <property type="entry name" value="COMPONENT OF ATP-DEPENDENT DSDNA EXONUCLEASE"/>
    <property type="match status" value="1"/>
</dbReference>
<dbReference type="InterPro" id="IPR029052">
    <property type="entry name" value="Metallo-depent_PP-like"/>
</dbReference>
<dbReference type="InterPro" id="IPR050535">
    <property type="entry name" value="DNA_Repair-Maintenance_Comp"/>
</dbReference>
<organism evidence="1">
    <name type="scientific">marine sediment metagenome</name>
    <dbReference type="NCBI Taxonomy" id="412755"/>
    <lineage>
        <taxon>unclassified sequences</taxon>
        <taxon>metagenomes</taxon>
        <taxon>ecological metagenomes</taxon>
    </lineage>
</organism>
<dbReference type="EMBL" id="BART01013727">
    <property type="protein sequence ID" value="GAG80419.1"/>
    <property type="molecule type" value="Genomic_DNA"/>
</dbReference>
<dbReference type="Gene3D" id="3.60.21.10">
    <property type="match status" value="1"/>
</dbReference>
<evidence type="ECO:0008006" key="2">
    <source>
        <dbReference type="Google" id="ProtNLM"/>
    </source>
</evidence>
<evidence type="ECO:0000313" key="1">
    <source>
        <dbReference type="EMBL" id="GAG80419.1"/>
    </source>
</evidence>
<proteinExistence type="predicted"/>
<name>X1AEZ8_9ZZZZ</name>
<feature type="non-terminal residue" evidence="1">
    <location>
        <position position="1"/>
    </location>
</feature>
<comment type="caution">
    <text evidence="1">The sequence shown here is derived from an EMBL/GenBank/DDBJ whole genome shotgun (WGS) entry which is preliminary data.</text>
</comment>